<evidence type="ECO:0000256" key="8">
    <source>
        <dbReference type="ARBA" id="ARBA00022984"/>
    </source>
</evidence>
<organism evidence="14 15">
    <name type="scientific">Euzebya pacifica</name>
    <dbReference type="NCBI Taxonomy" id="1608957"/>
    <lineage>
        <taxon>Bacteria</taxon>
        <taxon>Bacillati</taxon>
        <taxon>Actinomycetota</taxon>
        <taxon>Nitriliruptoria</taxon>
        <taxon>Euzebyales</taxon>
    </lineage>
</organism>
<dbReference type="NCBIfam" id="TIGR01205">
    <property type="entry name" value="D_ala_D_alaTIGR"/>
    <property type="match status" value="1"/>
</dbReference>
<dbReference type="Gene3D" id="3.30.470.20">
    <property type="entry name" value="ATP-grasp fold, B domain"/>
    <property type="match status" value="1"/>
</dbReference>
<comment type="cofactor">
    <cofactor evidence="11">
        <name>Mg(2+)</name>
        <dbReference type="ChEBI" id="CHEBI:18420"/>
    </cofactor>
    <cofactor evidence="11">
        <name>Mn(2+)</name>
        <dbReference type="ChEBI" id="CHEBI:29035"/>
    </cofactor>
    <text evidence="11">Binds 2 magnesium or manganese ions per subunit.</text>
</comment>
<dbReference type="PROSITE" id="PS50975">
    <property type="entry name" value="ATP_GRASP"/>
    <property type="match status" value="1"/>
</dbReference>
<dbReference type="SMART" id="SM01209">
    <property type="entry name" value="GARS_A"/>
    <property type="match status" value="1"/>
</dbReference>
<evidence type="ECO:0000256" key="4">
    <source>
        <dbReference type="ARBA" id="ARBA00022598"/>
    </source>
</evidence>
<keyword evidence="6 12" id="KW-0067">ATP-binding</keyword>
<evidence type="ECO:0000259" key="13">
    <source>
        <dbReference type="PROSITE" id="PS50975"/>
    </source>
</evidence>
<comment type="function">
    <text evidence="10">Cell wall formation.</text>
</comment>
<dbReference type="KEGG" id="euz:DVS28_a5107"/>
<dbReference type="PANTHER" id="PTHR23132:SF23">
    <property type="entry name" value="D-ALANINE--D-ALANINE LIGASE B"/>
    <property type="match status" value="1"/>
</dbReference>
<keyword evidence="8 10" id="KW-0573">Peptidoglycan synthesis</keyword>
<keyword evidence="7 10" id="KW-0133">Cell shape</keyword>
<dbReference type="OrthoDB" id="9813261at2"/>
<dbReference type="GO" id="GO:0005524">
    <property type="term" value="F:ATP binding"/>
    <property type="evidence" value="ECO:0007669"/>
    <property type="project" value="UniProtKB-UniRule"/>
</dbReference>
<dbReference type="HAMAP" id="MF_00047">
    <property type="entry name" value="Dala_Dala_lig"/>
    <property type="match status" value="1"/>
</dbReference>
<keyword evidence="3 10" id="KW-0963">Cytoplasm</keyword>
<dbReference type="RefSeq" id="WP_114593893.1">
    <property type="nucleotide sequence ID" value="NZ_CP031165.1"/>
</dbReference>
<dbReference type="EMBL" id="CP031165">
    <property type="protein sequence ID" value="AXV09763.1"/>
    <property type="molecule type" value="Genomic_DNA"/>
</dbReference>
<sequence length="319" mass="33521">MTGNRIAVIAGGLSLEREVSLQSGTRIAAALEGSGHDVRVLDVDPQLGDHLTAFEPDLAYLALHGRMGEDGTIQGLLELLGIPFTGPDARASSLAWDKAVTKALWRRAGIPTPDWVSVSSEAIRDLGAARLLPRVIETLQLPLVVKPSQGGGSMGVGYVNGPDQLTDALIGSFRYHGVALVERRVDGTELAISIVDGEVLPAVEIDIASHGPDDHYDFSARYTPGATMLHAPARLPADVLDAAAAAAVAAYEQADARHVTRVDLMVDDDGKPWLLELDTCPGMTETSLLPAAAEARGMTFAALCETIVDAALSTVPASH</sequence>
<dbReference type="AlphaFoldDB" id="A0A346Y5L6"/>
<keyword evidence="11" id="KW-0460">Magnesium</keyword>
<dbReference type="Gene3D" id="3.30.1490.20">
    <property type="entry name" value="ATP-grasp fold, A domain"/>
    <property type="match status" value="1"/>
</dbReference>
<evidence type="ECO:0000256" key="6">
    <source>
        <dbReference type="ARBA" id="ARBA00022840"/>
    </source>
</evidence>
<comment type="catalytic activity">
    <reaction evidence="10">
        <text>2 D-alanine + ATP = D-alanyl-D-alanine + ADP + phosphate + H(+)</text>
        <dbReference type="Rhea" id="RHEA:11224"/>
        <dbReference type="ChEBI" id="CHEBI:15378"/>
        <dbReference type="ChEBI" id="CHEBI:30616"/>
        <dbReference type="ChEBI" id="CHEBI:43474"/>
        <dbReference type="ChEBI" id="CHEBI:57416"/>
        <dbReference type="ChEBI" id="CHEBI:57822"/>
        <dbReference type="ChEBI" id="CHEBI:456216"/>
        <dbReference type="EC" id="6.3.2.4"/>
    </reaction>
</comment>
<evidence type="ECO:0000313" key="15">
    <source>
        <dbReference type="Proteomes" id="UP000264006"/>
    </source>
</evidence>
<dbReference type="InterPro" id="IPR013815">
    <property type="entry name" value="ATP_grasp_subdomain_1"/>
</dbReference>
<evidence type="ECO:0000256" key="10">
    <source>
        <dbReference type="HAMAP-Rule" id="MF_00047"/>
    </source>
</evidence>
<dbReference type="InterPro" id="IPR005905">
    <property type="entry name" value="D_ala_D_ala"/>
</dbReference>
<dbReference type="InterPro" id="IPR016185">
    <property type="entry name" value="PreATP-grasp_dom_sf"/>
</dbReference>
<dbReference type="PIRSF" id="PIRSF039102">
    <property type="entry name" value="Ddl/VanB"/>
    <property type="match status" value="1"/>
</dbReference>
<dbReference type="PROSITE" id="PS00843">
    <property type="entry name" value="DALA_DALA_LIGASE_1"/>
    <property type="match status" value="1"/>
</dbReference>
<dbReference type="SUPFAM" id="SSF56059">
    <property type="entry name" value="Glutathione synthetase ATP-binding domain-like"/>
    <property type="match status" value="1"/>
</dbReference>
<feature type="binding site" evidence="11">
    <location>
        <position position="276"/>
    </location>
    <ligand>
        <name>Mg(2+)</name>
        <dbReference type="ChEBI" id="CHEBI:18420"/>
        <label>1</label>
    </ligand>
</feature>
<dbReference type="Pfam" id="PF01820">
    <property type="entry name" value="Dala_Dala_lig_N"/>
    <property type="match status" value="1"/>
</dbReference>
<dbReference type="EC" id="6.3.2.4" evidence="10"/>
<evidence type="ECO:0000256" key="12">
    <source>
        <dbReference type="PROSITE-ProRule" id="PRU00409"/>
    </source>
</evidence>
<keyword evidence="11" id="KW-0464">Manganese</keyword>
<dbReference type="InterPro" id="IPR011761">
    <property type="entry name" value="ATP-grasp"/>
</dbReference>
<evidence type="ECO:0000256" key="1">
    <source>
        <dbReference type="ARBA" id="ARBA00004496"/>
    </source>
</evidence>
<dbReference type="GO" id="GO:0009252">
    <property type="term" value="P:peptidoglycan biosynthetic process"/>
    <property type="evidence" value="ECO:0007669"/>
    <property type="project" value="UniProtKB-UniRule"/>
</dbReference>
<evidence type="ECO:0000256" key="11">
    <source>
        <dbReference type="PIRSR" id="PIRSR039102-3"/>
    </source>
</evidence>
<keyword evidence="5 12" id="KW-0547">Nucleotide-binding</keyword>
<accession>A0A346Y5L6</accession>
<reference evidence="14 15" key="1">
    <citation type="submission" date="2018-09" db="EMBL/GenBank/DDBJ databases">
        <title>Complete genome sequence of Euzebya sp. DY32-46 isolated from seawater of Pacific Ocean.</title>
        <authorList>
            <person name="Xu L."/>
            <person name="Wu Y.-H."/>
            <person name="Xu X.-W."/>
        </authorList>
    </citation>
    <scope>NUCLEOTIDE SEQUENCE [LARGE SCALE GENOMIC DNA]</scope>
    <source>
        <strain evidence="14 15">DY32-46</strain>
    </source>
</reference>
<keyword evidence="11" id="KW-0479">Metal-binding</keyword>
<protein>
    <recommendedName>
        <fullName evidence="10">D-alanine--D-alanine ligase</fullName>
        <ecNumber evidence="10">6.3.2.4</ecNumber>
    </recommendedName>
    <alternativeName>
        <fullName evidence="10">D-Ala-D-Ala ligase</fullName>
    </alternativeName>
    <alternativeName>
        <fullName evidence="10">D-alanylalanine synthetase</fullName>
    </alternativeName>
</protein>
<comment type="pathway">
    <text evidence="10">Cell wall biogenesis; peptidoglycan biosynthesis.</text>
</comment>
<keyword evidence="15" id="KW-1185">Reference proteome</keyword>
<evidence type="ECO:0000256" key="5">
    <source>
        <dbReference type="ARBA" id="ARBA00022741"/>
    </source>
</evidence>
<dbReference type="UniPathway" id="UPA00219"/>
<feature type="domain" description="ATP-grasp" evidence="13">
    <location>
        <begin position="102"/>
        <end position="309"/>
    </location>
</feature>
<evidence type="ECO:0000313" key="14">
    <source>
        <dbReference type="EMBL" id="AXV09763.1"/>
    </source>
</evidence>
<dbReference type="PANTHER" id="PTHR23132">
    <property type="entry name" value="D-ALANINE--D-ALANINE LIGASE"/>
    <property type="match status" value="1"/>
</dbReference>
<dbReference type="NCBIfam" id="NF002378">
    <property type="entry name" value="PRK01372.1"/>
    <property type="match status" value="1"/>
</dbReference>
<dbReference type="GO" id="GO:0005737">
    <property type="term" value="C:cytoplasm"/>
    <property type="evidence" value="ECO:0007669"/>
    <property type="project" value="UniProtKB-SubCell"/>
</dbReference>
<dbReference type="Gene3D" id="3.40.50.20">
    <property type="match status" value="1"/>
</dbReference>
<feature type="binding site" evidence="11">
    <location>
        <position position="263"/>
    </location>
    <ligand>
        <name>Mg(2+)</name>
        <dbReference type="ChEBI" id="CHEBI:18420"/>
        <label>1</label>
    </ligand>
</feature>
<dbReference type="InterPro" id="IPR000291">
    <property type="entry name" value="D-Ala_lig_Van_CS"/>
</dbReference>
<dbReference type="Pfam" id="PF07478">
    <property type="entry name" value="Dala_Dala_lig_C"/>
    <property type="match status" value="1"/>
</dbReference>
<name>A0A346Y5L6_9ACTN</name>
<dbReference type="GO" id="GO:0008360">
    <property type="term" value="P:regulation of cell shape"/>
    <property type="evidence" value="ECO:0007669"/>
    <property type="project" value="UniProtKB-KW"/>
</dbReference>
<dbReference type="GO" id="GO:0071555">
    <property type="term" value="P:cell wall organization"/>
    <property type="evidence" value="ECO:0007669"/>
    <property type="project" value="UniProtKB-KW"/>
</dbReference>
<evidence type="ECO:0000256" key="7">
    <source>
        <dbReference type="ARBA" id="ARBA00022960"/>
    </source>
</evidence>
<comment type="subcellular location">
    <subcellularLocation>
        <location evidence="1 10">Cytoplasm</location>
    </subcellularLocation>
</comment>
<dbReference type="GO" id="GO:0008716">
    <property type="term" value="F:D-alanine-D-alanine ligase activity"/>
    <property type="evidence" value="ECO:0007669"/>
    <property type="project" value="UniProtKB-UniRule"/>
</dbReference>
<gene>
    <name evidence="10" type="primary">ddl</name>
    <name evidence="14" type="ORF">DVS28_a5107</name>
</gene>
<dbReference type="Proteomes" id="UP000264006">
    <property type="component" value="Chromosome"/>
</dbReference>
<evidence type="ECO:0000256" key="9">
    <source>
        <dbReference type="ARBA" id="ARBA00023316"/>
    </source>
</evidence>
<dbReference type="SUPFAM" id="SSF52440">
    <property type="entry name" value="PreATP-grasp domain"/>
    <property type="match status" value="1"/>
</dbReference>
<evidence type="ECO:0000256" key="3">
    <source>
        <dbReference type="ARBA" id="ARBA00022490"/>
    </source>
</evidence>
<evidence type="ECO:0000256" key="2">
    <source>
        <dbReference type="ARBA" id="ARBA00010871"/>
    </source>
</evidence>
<feature type="binding site" evidence="11">
    <location>
        <position position="276"/>
    </location>
    <ligand>
        <name>Mg(2+)</name>
        <dbReference type="ChEBI" id="CHEBI:18420"/>
        <label>2</label>
    </ligand>
</feature>
<keyword evidence="9 10" id="KW-0961">Cell wall biogenesis/degradation</keyword>
<comment type="similarity">
    <text evidence="2 10">Belongs to the D-alanine--D-alanine ligase family.</text>
</comment>
<keyword evidence="4 10" id="KW-0436">Ligase</keyword>
<dbReference type="GO" id="GO:0046872">
    <property type="term" value="F:metal ion binding"/>
    <property type="evidence" value="ECO:0007669"/>
    <property type="project" value="UniProtKB-KW"/>
</dbReference>
<dbReference type="InterPro" id="IPR011095">
    <property type="entry name" value="Dala_Dala_lig_C"/>
</dbReference>
<dbReference type="InterPro" id="IPR011127">
    <property type="entry name" value="Dala_Dala_lig_N"/>
</dbReference>
<proteinExistence type="inferred from homology"/>